<evidence type="ECO:0000256" key="5">
    <source>
        <dbReference type="ARBA" id="ARBA00022801"/>
    </source>
</evidence>
<evidence type="ECO:0000256" key="6">
    <source>
        <dbReference type="ARBA" id="ARBA00030388"/>
    </source>
</evidence>
<keyword evidence="2" id="KW-1277">Toxin-antitoxin system</keyword>
<dbReference type="GO" id="GO:0006401">
    <property type="term" value="P:RNA catabolic process"/>
    <property type="evidence" value="ECO:0007669"/>
    <property type="project" value="InterPro"/>
</dbReference>
<dbReference type="Proteomes" id="UP000614216">
    <property type="component" value="Unassembled WGS sequence"/>
</dbReference>
<dbReference type="InterPro" id="IPR035093">
    <property type="entry name" value="RelE/ParE_toxin_dom_sf"/>
</dbReference>
<dbReference type="PANTHER" id="PTHR38039:SF1">
    <property type="entry name" value="TOXIN YOEB"/>
    <property type="match status" value="1"/>
</dbReference>
<dbReference type="RefSeq" id="WP_202858494.1">
    <property type="nucleotide sequence ID" value="NZ_JAEUGD010000066.1"/>
</dbReference>
<protein>
    <recommendedName>
        <fullName evidence="6">Putative mRNA interferase YoeB</fullName>
    </recommendedName>
</protein>
<dbReference type="GO" id="GO:0045892">
    <property type="term" value="P:negative regulation of DNA-templated transcription"/>
    <property type="evidence" value="ECO:0007669"/>
    <property type="project" value="TreeGrafter"/>
</dbReference>
<keyword evidence="3" id="KW-0540">Nuclease</keyword>
<name>A0A937G2Q9_9BACT</name>
<keyword evidence="8" id="KW-1185">Reference proteome</keyword>
<dbReference type="GO" id="GO:0004519">
    <property type="term" value="F:endonuclease activity"/>
    <property type="evidence" value="ECO:0007669"/>
    <property type="project" value="UniProtKB-KW"/>
</dbReference>
<dbReference type="NCBIfam" id="TIGR02116">
    <property type="entry name" value="toxin_Txe_YoeB"/>
    <property type="match status" value="1"/>
</dbReference>
<proteinExistence type="inferred from homology"/>
<comment type="similarity">
    <text evidence="1">Belongs to the YoeB family.</text>
</comment>
<dbReference type="SUPFAM" id="SSF143011">
    <property type="entry name" value="RelE-like"/>
    <property type="match status" value="1"/>
</dbReference>
<organism evidence="7 8">
    <name type="scientific">Fulvivirga marina</name>
    <dbReference type="NCBI Taxonomy" id="2494733"/>
    <lineage>
        <taxon>Bacteria</taxon>
        <taxon>Pseudomonadati</taxon>
        <taxon>Bacteroidota</taxon>
        <taxon>Cytophagia</taxon>
        <taxon>Cytophagales</taxon>
        <taxon>Fulvivirgaceae</taxon>
        <taxon>Fulvivirga</taxon>
    </lineage>
</organism>
<sequence>MDFGLTDQFKKDFAKLKSENQKFSSKVMELIIAIESASNHLDGIGQPELLKGNQAGCYSRRINQKHRLIYLYSSKEKVELISCYGHYSDK</sequence>
<comment type="caution">
    <text evidence="7">The sequence shown here is derived from an EMBL/GenBank/DDBJ whole genome shotgun (WGS) entry which is preliminary data.</text>
</comment>
<evidence type="ECO:0000256" key="4">
    <source>
        <dbReference type="ARBA" id="ARBA00022759"/>
    </source>
</evidence>
<evidence type="ECO:0000256" key="2">
    <source>
        <dbReference type="ARBA" id="ARBA00022649"/>
    </source>
</evidence>
<keyword evidence="4" id="KW-0255">Endonuclease</keyword>
<dbReference type="PANTHER" id="PTHR38039">
    <property type="entry name" value="TOXIN YOEB"/>
    <property type="match status" value="1"/>
</dbReference>
<reference evidence="7" key="1">
    <citation type="submission" date="2021-01" db="EMBL/GenBank/DDBJ databases">
        <title>Fulvivirga kasyanovii gen. nov., sp nov., a novel member of the phylum Bacteroidetes isolated from seawater in a mussel farm.</title>
        <authorList>
            <person name="Zhao L.-H."/>
            <person name="Wang Z.-J."/>
        </authorList>
    </citation>
    <scope>NUCLEOTIDE SEQUENCE</scope>
    <source>
        <strain evidence="7">29W222</strain>
    </source>
</reference>
<evidence type="ECO:0000313" key="7">
    <source>
        <dbReference type="EMBL" id="MBL6448958.1"/>
    </source>
</evidence>
<keyword evidence="5" id="KW-0378">Hydrolase</keyword>
<evidence type="ECO:0000256" key="1">
    <source>
        <dbReference type="ARBA" id="ARBA00008172"/>
    </source>
</evidence>
<dbReference type="GO" id="GO:0016787">
    <property type="term" value="F:hydrolase activity"/>
    <property type="evidence" value="ECO:0007669"/>
    <property type="project" value="UniProtKB-KW"/>
</dbReference>
<gene>
    <name evidence="7" type="ORF">JMN32_21790</name>
</gene>
<dbReference type="InterPro" id="IPR009614">
    <property type="entry name" value="YoeB_toxin"/>
</dbReference>
<evidence type="ECO:0000256" key="3">
    <source>
        <dbReference type="ARBA" id="ARBA00022722"/>
    </source>
</evidence>
<dbReference type="AlphaFoldDB" id="A0A937G2Q9"/>
<dbReference type="Gene3D" id="3.30.2310.20">
    <property type="entry name" value="RelE-like"/>
    <property type="match status" value="1"/>
</dbReference>
<dbReference type="EMBL" id="JAEUGD010000066">
    <property type="protein sequence ID" value="MBL6448958.1"/>
    <property type="molecule type" value="Genomic_DNA"/>
</dbReference>
<evidence type="ECO:0000313" key="8">
    <source>
        <dbReference type="Proteomes" id="UP000614216"/>
    </source>
</evidence>
<accession>A0A937G2Q9</accession>
<dbReference type="Pfam" id="PF06769">
    <property type="entry name" value="YoeB_toxin"/>
    <property type="match status" value="1"/>
</dbReference>